<comment type="caution">
    <text evidence="1">The sequence shown here is derived from an EMBL/GenBank/DDBJ whole genome shotgun (WGS) entry which is preliminary data.</text>
</comment>
<evidence type="ECO:0000313" key="1">
    <source>
        <dbReference type="EMBL" id="KAH7910986.1"/>
    </source>
</evidence>
<dbReference type="Proteomes" id="UP000790377">
    <property type="component" value="Unassembled WGS sequence"/>
</dbReference>
<accession>A0ACB8ABU7</accession>
<sequence length="161" mass="17672">MSSAKNPDLLQDSICICLFSRGDGKFHWAIIIPVGYKQAQKFHITNLHGPSWVFESVSEMVSASETACIVAKIGSLGIHTVEDINNRVKNIPLISTAADSAEPFTCRIWVRYAVRALHDTGYINCPNVLALENEIRVVGESNDAETIQGKGYKLYTASNST</sequence>
<evidence type="ECO:0000313" key="2">
    <source>
        <dbReference type="Proteomes" id="UP000790377"/>
    </source>
</evidence>
<gene>
    <name evidence="1" type="ORF">BJ138DRAFT_1063969</name>
</gene>
<protein>
    <submittedName>
        <fullName evidence="1">Uncharacterized protein</fullName>
    </submittedName>
</protein>
<dbReference type="EMBL" id="MU267693">
    <property type="protein sequence ID" value="KAH7910986.1"/>
    <property type="molecule type" value="Genomic_DNA"/>
</dbReference>
<keyword evidence="2" id="KW-1185">Reference proteome</keyword>
<organism evidence="1 2">
    <name type="scientific">Hygrophoropsis aurantiaca</name>
    <dbReference type="NCBI Taxonomy" id="72124"/>
    <lineage>
        <taxon>Eukaryota</taxon>
        <taxon>Fungi</taxon>
        <taxon>Dikarya</taxon>
        <taxon>Basidiomycota</taxon>
        <taxon>Agaricomycotina</taxon>
        <taxon>Agaricomycetes</taxon>
        <taxon>Agaricomycetidae</taxon>
        <taxon>Boletales</taxon>
        <taxon>Coniophorineae</taxon>
        <taxon>Hygrophoropsidaceae</taxon>
        <taxon>Hygrophoropsis</taxon>
    </lineage>
</organism>
<name>A0ACB8ABU7_9AGAM</name>
<proteinExistence type="predicted"/>
<reference evidence="1" key="1">
    <citation type="journal article" date="2021" name="New Phytol.">
        <title>Evolutionary innovations through gain and loss of genes in the ectomycorrhizal Boletales.</title>
        <authorList>
            <person name="Wu G."/>
            <person name="Miyauchi S."/>
            <person name="Morin E."/>
            <person name="Kuo A."/>
            <person name="Drula E."/>
            <person name="Varga T."/>
            <person name="Kohler A."/>
            <person name="Feng B."/>
            <person name="Cao Y."/>
            <person name="Lipzen A."/>
            <person name="Daum C."/>
            <person name="Hundley H."/>
            <person name="Pangilinan J."/>
            <person name="Johnson J."/>
            <person name="Barry K."/>
            <person name="LaButti K."/>
            <person name="Ng V."/>
            <person name="Ahrendt S."/>
            <person name="Min B."/>
            <person name="Choi I.G."/>
            <person name="Park H."/>
            <person name="Plett J.M."/>
            <person name="Magnuson J."/>
            <person name="Spatafora J.W."/>
            <person name="Nagy L.G."/>
            <person name="Henrissat B."/>
            <person name="Grigoriev I.V."/>
            <person name="Yang Z.L."/>
            <person name="Xu J."/>
            <person name="Martin F.M."/>
        </authorList>
    </citation>
    <scope>NUCLEOTIDE SEQUENCE</scope>
    <source>
        <strain evidence="1">ATCC 28755</strain>
    </source>
</reference>